<dbReference type="FunFam" id="3.20.20.70:FF:000056">
    <property type="entry name" value="hydroxyacid oxidase 2"/>
    <property type="match status" value="1"/>
</dbReference>
<dbReference type="PANTHER" id="PTHR10578:SF107">
    <property type="entry name" value="2-HYDROXYACID OXIDASE 1"/>
    <property type="match status" value="1"/>
</dbReference>
<name>A0A1Z5JJ59_FISSO</name>
<feature type="domain" description="FMN hydroxy acid dehydrogenase" evidence="8">
    <location>
        <begin position="11"/>
        <end position="391"/>
    </location>
</feature>
<sequence length="400" mass="44166">MLREGTKHTIKTIDRPVCVNDFQLLAQQQLPKDLYDYVSSGADDEQTLNENRNAWKRWYLRPRVLRSLAAAIDTRVVLPWQQQRHTLSMPVFVSPAGVQALMHQEGECAVARACEKAGILYGLSQHATKSIEEVAAAAPQCLRFYQSYILNDREWTWRLIERALQAGYQGIFLTVDSVRFGYRPADARNGFNALPAPHRLVHYDDDHTRDNNINSGKKAIYNGQTHSAWDQNSEQLLDTQISWRDVRWLKEKLPPQIPLIIKGIMTQEDAILAVEAGADAVMVSNHGGRQVDGCLAAIDVLPEVVGAIGHQVPIFLDGGVRHGSDVVKALALGATAVGIGKPVFFSLAFGGRAAVEQMLQLLKNEIKSCMALCGVDHIAAIPVSSVVTRHPSLLVGKSNL</sequence>
<dbReference type="GO" id="GO:0010181">
    <property type="term" value="F:FMN binding"/>
    <property type="evidence" value="ECO:0007669"/>
    <property type="project" value="InterPro"/>
</dbReference>
<dbReference type="PANTHER" id="PTHR10578">
    <property type="entry name" value="S -2-HYDROXY-ACID OXIDASE-RELATED"/>
    <property type="match status" value="1"/>
</dbReference>
<feature type="binding site" evidence="7">
    <location>
        <begin position="95"/>
        <end position="97"/>
    </location>
    <ligand>
        <name>FMN</name>
        <dbReference type="ChEBI" id="CHEBI:58210"/>
    </ligand>
</feature>
<dbReference type="InterPro" id="IPR013785">
    <property type="entry name" value="Aldolase_TIM"/>
</dbReference>
<dbReference type="Proteomes" id="UP000198406">
    <property type="component" value="Unassembled WGS sequence"/>
</dbReference>
<feature type="active site" description="Proton acceptor" evidence="6">
    <location>
        <position position="286"/>
    </location>
</feature>
<feature type="binding site" evidence="7">
    <location>
        <begin position="317"/>
        <end position="321"/>
    </location>
    <ligand>
        <name>FMN</name>
        <dbReference type="ChEBI" id="CHEBI:58210"/>
    </ligand>
</feature>
<dbReference type="GO" id="GO:0005737">
    <property type="term" value="C:cytoplasm"/>
    <property type="evidence" value="ECO:0007669"/>
    <property type="project" value="UniProtKB-ARBA"/>
</dbReference>
<evidence type="ECO:0000256" key="2">
    <source>
        <dbReference type="ARBA" id="ARBA00022630"/>
    </source>
</evidence>
<feature type="binding site" evidence="7">
    <location>
        <position position="289"/>
    </location>
    <ligand>
        <name>glyoxylate</name>
        <dbReference type="ChEBI" id="CHEBI:36655"/>
    </ligand>
</feature>
<feature type="binding site" evidence="7">
    <location>
        <position position="183"/>
    </location>
    <ligand>
        <name>glyoxylate</name>
        <dbReference type="ChEBI" id="CHEBI:36655"/>
    </ligand>
</feature>
<dbReference type="GO" id="GO:0003973">
    <property type="term" value="F:(S)-2-hydroxy-acid oxidase activity"/>
    <property type="evidence" value="ECO:0007669"/>
    <property type="project" value="UniProtKB-EC"/>
</dbReference>
<dbReference type="InterPro" id="IPR008259">
    <property type="entry name" value="FMN_hydac_DH_AS"/>
</dbReference>
<gene>
    <name evidence="9" type="ORF">FisN_5Lh051</name>
</gene>
<keyword evidence="10" id="KW-1185">Reference proteome</keyword>
<evidence type="ECO:0000256" key="7">
    <source>
        <dbReference type="PIRSR" id="PIRSR000138-2"/>
    </source>
</evidence>
<dbReference type="Pfam" id="PF01070">
    <property type="entry name" value="FMN_dh"/>
    <property type="match status" value="1"/>
</dbReference>
<evidence type="ECO:0000256" key="6">
    <source>
        <dbReference type="PIRSR" id="PIRSR000138-1"/>
    </source>
</evidence>
<evidence type="ECO:0000256" key="5">
    <source>
        <dbReference type="ARBA" id="ARBA00024042"/>
    </source>
</evidence>
<keyword evidence="2 7" id="KW-0285">Flavoprotein</keyword>
<comment type="cofactor">
    <cofactor evidence="1">
        <name>FMN</name>
        <dbReference type="ChEBI" id="CHEBI:58210"/>
    </cofactor>
</comment>
<feature type="binding site" evidence="7">
    <location>
        <position position="174"/>
    </location>
    <ligand>
        <name>FMN</name>
        <dbReference type="ChEBI" id="CHEBI:58210"/>
    </ligand>
</feature>
<dbReference type="InterPro" id="IPR037396">
    <property type="entry name" value="FMN_HAD"/>
</dbReference>
<reference evidence="9 10" key="1">
    <citation type="journal article" date="2015" name="Plant Cell">
        <title>Oil accumulation by the oleaginous diatom Fistulifera solaris as revealed by the genome and transcriptome.</title>
        <authorList>
            <person name="Tanaka T."/>
            <person name="Maeda Y."/>
            <person name="Veluchamy A."/>
            <person name="Tanaka M."/>
            <person name="Abida H."/>
            <person name="Marechal E."/>
            <person name="Bowler C."/>
            <person name="Muto M."/>
            <person name="Sunaga Y."/>
            <person name="Tanaka M."/>
            <person name="Yoshino T."/>
            <person name="Taniguchi T."/>
            <person name="Fukuda Y."/>
            <person name="Nemoto M."/>
            <person name="Matsumoto M."/>
            <person name="Wong P.S."/>
            <person name="Aburatani S."/>
            <person name="Fujibuchi W."/>
        </authorList>
    </citation>
    <scope>NUCLEOTIDE SEQUENCE [LARGE SCALE GENOMIC DNA]</scope>
    <source>
        <strain evidence="9 10">JPCC DA0580</strain>
    </source>
</reference>
<evidence type="ECO:0000313" key="9">
    <source>
        <dbReference type="EMBL" id="GAX14029.1"/>
    </source>
</evidence>
<organism evidence="9 10">
    <name type="scientific">Fistulifera solaris</name>
    <name type="common">Oleaginous diatom</name>
    <dbReference type="NCBI Taxonomy" id="1519565"/>
    <lineage>
        <taxon>Eukaryota</taxon>
        <taxon>Sar</taxon>
        <taxon>Stramenopiles</taxon>
        <taxon>Ochrophyta</taxon>
        <taxon>Bacillariophyta</taxon>
        <taxon>Bacillariophyceae</taxon>
        <taxon>Bacillariophycidae</taxon>
        <taxon>Naviculales</taxon>
        <taxon>Naviculaceae</taxon>
        <taxon>Fistulifera</taxon>
    </lineage>
</organism>
<keyword evidence="3 7" id="KW-0288">FMN</keyword>
<feature type="binding site" evidence="7">
    <location>
        <position position="37"/>
    </location>
    <ligand>
        <name>glyoxylate</name>
        <dbReference type="ChEBI" id="CHEBI:36655"/>
    </ligand>
</feature>
<dbReference type="AlphaFoldDB" id="A0A1Z5JJ59"/>
<comment type="caution">
    <text evidence="9">The sequence shown here is derived from an EMBL/GenBank/DDBJ whole genome shotgun (WGS) entry which is preliminary data.</text>
</comment>
<feature type="binding site" evidence="7">
    <location>
        <position position="124"/>
    </location>
    <ligand>
        <name>FMN</name>
        <dbReference type="ChEBI" id="CHEBI:58210"/>
    </ligand>
</feature>
<dbReference type="InParanoid" id="A0A1Z5JJ59"/>
<evidence type="ECO:0000259" key="8">
    <source>
        <dbReference type="PROSITE" id="PS51349"/>
    </source>
</evidence>
<dbReference type="PROSITE" id="PS51349">
    <property type="entry name" value="FMN_HYDROXY_ACID_DH_2"/>
    <property type="match status" value="1"/>
</dbReference>
<dbReference type="EMBL" id="BDSP01000074">
    <property type="protein sequence ID" value="GAX14029.1"/>
    <property type="molecule type" value="Genomic_DNA"/>
</dbReference>
<dbReference type="InterPro" id="IPR012133">
    <property type="entry name" value="Alpha-hydoxy_acid_DH_FMN"/>
</dbReference>
<comment type="similarity">
    <text evidence="5">Belongs to the FMN-dependent alpha-hydroxy acid dehydrogenase family.</text>
</comment>
<feature type="binding site" evidence="7">
    <location>
        <position position="262"/>
    </location>
    <ligand>
        <name>FMN</name>
        <dbReference type="ChEBI" id="CHEBI:58210"/>
    </ligand>
</feature>
<dbReference type="SMART" id="SM01240">
    <property type="entry name" value="IMPDH"/>
    <property type="match status" value="1"/>
</dbReference>
<accession>A0A1Z5JJ59</accession>
<evidence type="ECO:0000313" key="10">
    <source>
        <dbReference type="Proteomes" id="UP000198406"/>
    </source>
</evidence>
<dbReference type="InterPro" id="IPR000262">
    <property type="entry name" value="FMN-dep_DH"/>
</dbReference>
<feature type="binding site" evidence="7">
    <location>
        <position position="286"/>
    </location>
    <ligand>
        <name>glyoxylate</name>
        <dbReference type="ChEBI" id="CHEBI:36655"/>
    </ligand>
</feature>
<keyword evidence="4 9" id="KW-0560">Oxidoreductase</keyword>
<feature type="binding site" evidence="7">
    <location>
        <position position="284"/>
    </location>
    <ligand>
        <name>FMN</name>
        <dbReference type="ChEBI" id="CHEBI:58210"/>
    </ligand>
</feature>
<protein>
    <submittedName>
        <fullName evidence="9">(S)-2-hydroxy-acid oxidase</fullName>
        <ecNumber evidence="9">1.1.3.15</ecNumber>
    </submittedName>
</protein>
<dbReference type="SUPFAM" id="SSF51395">
    <property type="entry name" value="FMN-linked oxidoreductases"/>
    <property type="match status" value="1"/>
</dbReference>
<evidence type="ECO:0000256" key="3">
    <source>
        <dbReference type="ARBA" id="ARBA00022643"/>
    </source>
</evidence>
<dbReference type="EC" id="1.1.3.15" evidence="9"/>
<evidence type="ECO:0000256" key="4">
    <source>
        <dbReference type="ARBA" id="ARBA00023002"/>
    </source>
</evidence>
<dbReference type="CDD" id="cd02809">
    <property type="entry name" value="alpha_hydroxyacid_oxid_FMN"/>
    <property type="match status" value="1"/>
</dbReference>
<dbReference type="Gene3D" id="3.20.20.70">
    <property type="entry name" value="Aldolase class I"/>
    <property type="match status" value="1"/>
</dbReference>
<dbReference type="OrthoDB" id="25826at2759"/>
<dbReference type="PIRSF" id="PIRSF000138">
    <property type="entry name" value="Al-hdrx_acd_dh"/>
    <property type="match status" value="1"/>
</dbReference>
<feature type="binding site" evidence="7">
    <location>
        <position position="146"/>
    </location>
    <ligand>
        <name>FMN</name>
        <dbReference type="ChEBI" id="CHEBI:58210"/>
    </ligand>
</feature>
<proteinExistence type="inferred from homology"/>
<evidence type="ECO:0000256" key="1">
    <source>
        <dbReference type="ARBA" id="ARBA00001917"/>
    </source>
</evidence>
<dbReference type="PROSITE" id="PS00557">
    <property type="entry name" value="FMN_HYDROXY_ACID_DH_1"/>
    <property type="match status" value="1"/>
</dbReference>
<feature type="binding site" evidence="7">
    <location>
        <position position="148"/>
    </location>
    <ligand>
        <name>glyoxylate</name>
        <dbReference type="ChEBI" id="CHEBI:36655"/>
    </ligand>
</feature>